<reference evidence="2" key="1">
    <citation type="journal article" date="2023" name="bioRxiv">
        <title>Scaffold-level genome assemblies of two parasitoid biocontrol wasps reveal the parthenogenesis mechanism and an associated novel virus.</title>
        <authorList>
            <person name="Inwood S."/>
            <person name="Skelly J."/>
            <person name="Guhlin J."/>
            <person name="Harrop T."/>
            <person name="Goldson S."/>
            <person name="Dearden P."/>
        </authorList>
    </citation>
    <scope>NUCLEOTIDE SEQUENCE</scope>
    <source>
        <strain evidence="2">Lincoln</strain>
        <tissue evidence="2">Whole body</tissue>
    </source>
</reference>
<evidence type="ECO:0000313" key="3">
    <source>
        <dbReference type="Proteomes" id="UP001168972"/>
    </source>
</evidence>
<comment type="caution">
    <text evidence="2">The sequence shown here is derived from an EMBL/GenBank/DDBJ whole genome shotgun (WGS) entry which is preliminary data.</text>
</comment>
<gene>
    <name evidence="2" type="ORF">PV327_007890</name>
</gene>
<sequence length="221" mass="25264">MIGYLLLFELICFVGSFNGEIFVSDKIDFESNENSELIKGDLVRNIEQLSDYIKPKRSQGNFESRYNQSPLTIINNIRIFVNGNESLITSENNNRCEKGLCDVVISTIKDKNRNIVTTLQLNIITQINDIKINDIPIIDGVRGVSYNDEINHVNYPNIIHNNSPQINRYGPNYFQPSFGIPKNNFFRHGDEFQGQEQNRWLTGSDAVDDKIEAPLSRTTSE</sequence>
<keyword evidence="3" id="KW-1185">Reference proteome</keyword>
<dbReference type="Proteomes" id="UP001168972">
    <property type="component" value="Unassembled WGS sequence"/>
</dbReference>
<feature type="signal peptide" evidence="1">
    <location>
        <begin position="1"/>
        <end position="16"/>
    </location>
</feature>
<name>A0AA39KZ40_MICHY</name>
<dbReference type="AlphaFoldDB" id="A0AA39KZ40"/>
<protein>
    <submittedName>
        <fullName evidence="2">Uncharacterized protein</fullName>
    </submittedName>
</protein>
<proteinExistence type="predicted"/>
<organism evidence="2 3">
    <name type="scientific">Microctonus hyperodae</name>
    <name type="common">Parasitoid wasp</name>
    <dbReference type="NCBI Taxonomy" id="165561"/>
    <lineage>
        <taxon>Eukaryota</taxon>
        <taxon>Metazoa</taxon>
        <taxon>Ecdysozoa</taxon>
        <taxon>Arthropoda</taxon>
        <taxon>Hexapoda</taxon>
        <taxon>Insecta</taxon>
        <taxon>Pterygota</taxon>
        <taxon>Neoptera</taxon>
        <taxon>Endopterygota</taxon>
        <taxon>Hymenoptera</taxon>
        <taxon>Apocrita</taxon>
        <taxon>Ichneumonoidea</taxon>
        <taxon>Braconidae</taxon>
        <taxon>Euphorinae</taxon>
        <taxon>Microctonus</taxon>
    </lineage>
</organism>
<reference evidence="2" key="2">
    <citation type="submission" date="2023-03" db="EMBL/GenBank/DDBJ databases">
        <authorList>
            <person name="Inwood S.N."/>
            <person name="Skelly J.G."/>
            <person name="Guhlin J."/>
            <person name="Harrop T.W.R."/>
            <person name="Goldson S.G."/>
            <person name="Dearden P.K."/>
        </authorList>
    </citation>
    <scope>NUCLEOTIDE SEQUENCE</scope>
    <source>
        <strain evidence="2">Lincoln</strain>
        <tissue evidence="2">Whole body</tissue>
    </source>
</reference>
<feature type="chain" id="PRO_5041372212" evidence="1">
    <location>
        <begin position="17"/>
        <end position="221"/>
    </location>
</feature>
<dbReference type="EMBL" id="JAQQBR010000004">
    <property type="protein sequence ID" value="KAK0179065.1"/>
    <property type="molecule type" value="Genomic_DNA"/>
</dbReference>
<keyword evidence="1" id="KW-0732">Signal</keyword>
<evidence type="ECO:0000313" key="2">
    <source>
        <dbReference type="EMBL" id="KAK0179065.1"/>
    </source>
</evidence>
<accession>A0AA39KZ40</accession>
<evidence type="ECO:0000256" key="1">
    <source>
        <dbReference type="SAM" id="SignalP"/>
    </source>
</evidence>